<reference evidence="5 6" key="1">
    <citation type="journal article" date="2020" name="Mol. Biol. Evol.">
        <title>Distinct Expression and Methylation Patterns for Genes with Different Fates following a Single Whole-Genome Duplication in Flowering Plants.</title>
        <authorList>
            <person name="Shi T."/>
            <person name="Rahmani R.S."/>
            <person name="Gugger P.F."/>
            <person name="Wang M."/>
            <person name="Li H."/>
            <person name="Zhang Y."/>
            <person name="Li Z."/>
            <person name="Wang Q."/>
            <person name="Van de Peer Y."/>
            <person name="Marchal K."/>
            <person name="Chen J."/>
        </authorList>
    </citation>
    <scope>NUCLEOTIDE SEQUENCE [LARGE SCALE GENOMIC DNA]</scope>
    <source>
        <tissue evidence="5">Leaf</tissue>
    </source>
</reference>
<accession>A0A822ZLU0</accession>
<evidence type="ECO:0000256" key="2">
    <source>
        <dbReference type="ARBA" id="ARBA00022448"/>
    </source>
</evidence>
<evidence type="ECO:0000256" key="3">
    <source>
        <dbReference type="ARBA" id="ARBA00022781"/>
    </source>
</evidence>
<keyword evidence="6" id="KW-1185">Reference proteome</keyword>
<evidence type="ECO:0000259" key="4">
    <source>
        <dbReference type="Pfam" id="PF02874"/>
    </source>
</evidence>
<protein>
    <recommendedName>
        <fullName evidence="4">ATPase F1/V1/A1 complex alpha/beta subunit N-terminal domain-containing protein</fullName>
    </recommendedName>
</protein>
<evidence type="ECO:0000313" key="6">
    <source>
        <dbReference type="Proteomes" id="UP000607653"/>
    </source>
</evidence>
<name>A0A822ZLU0_NELNU</name>
<sequence>MHNIYDALVVKEDQDTADQQIIVTCEVEQLLGNDRIRAVAMSATDGPIKGMKVTDIGVPLCVPVE</sequence>
<dbReference type="GO" id="GO:0046034">
    <property type="term" value="P:ATP metabolic process"/>
    <property type="evidence" value="ECO:0007669"/>
    <property type="project" value="InterPro"/>
</dbReference>
<organism evidence="5 6">
    <name type="scientific">Nelumbo nucifera</name>
    <name type="common">Sacred lotus</name>
    <dbReference type="NCBI Taxonomy" id="4432"/>
    <lineage>
        <taxon>Eukaryota</taxon>
        <taxon>Viridiplantae</taxon>
        <taxon>Streptophyta</taxon>
        <taxon>Embryophyta</taxon>
        <taxon>Tracheophyta</taxon>
        <taxon>Spermatophyta</taxon>
        <taxon>Magnoliopsida</taxon>
        <taxon>Proteales</taxon>
        <taxon>Nelumbonaceae</taxon>
        <taxon>Nelumbo</taxon>
    </lineage>
</organism>
<dbReference type="Proteomes" id="UP000607653">
    <property type="component" value="Unassembled WGS sequence"/>
</dbReference>
<dbReference type="Gene3D" id="2.40.10.170">
    <property type="match status" value="1"/>
</dbReference>
<feature type="domain" description="ATPase F1/V1/A1 complex alpha/beta subunit N-terminal" evidence="4">
    <location>
        <begin position="2"/>
        <end position="57"/>
    </location>
</feature>
<dbReference type="EMBL" id="DUZY01000006">
    <property type="protein sequence ID" value="DAD42718.1"/>
    <property type="molecule type" value="Genomic_DNA"/>
</dbReference>
<dbReference type="InterPro" id="IPR004100">
    <property type="entry name" value="ATPase_F1/V1/A1_a/bsu_N"/>
</dbReference>
<keyword evidence="3" id="KW-0406">Ion transport</keyword>
<gene>
    <name evidence="5" type="ORF">HUJ06_000948</name>
</gene>
<evidence type="ECO:0000256" key="1">
    <source>
        <dbReference type="ARBA" id="ARBA00008936"/>
    </source>
</evidence>
<keyword evidence="3" id="KW-0375">Hydrogen ion transport</keyword>
<keyword evidence="2" id="KW-0813">Transport</keyword>
<comment type="caution">
    <text evidence="5">The sequence shown here is derived from an EMBL/GenBank/DDBJ whole genome shotgun (WGS) entry which is preliminary data.</text>
</comment>
<evidence type="ECO:0000313" key="5">
    <source>
        <dbReference type="EMBL" id="DAD42718.1"/>
    </source>
</evidence>
<dbReference type="AlphaFoldDB" id="A0A822ZLU0"/>
<proteinExistence type="inferred from homology"/>
<dbReference type="Pfam" id="PF02874">
    <property type="entry name" value="ATP-synt_ab_N"/>
    <property type="match status" value="1"/>
</dbReference>
<dbReference type="GO" id="GO:1902600">
    <property type="term" value="P:proton transmembrane transport"/>
    <property type="evidence" value="ECO:0007669"/>
    <property type="project" value="UniProtKB-KW"/>
</dbReference>
<dbReference type="InterPro" id="IPR036121">
    <property type="entry name" value="ATPase_F1/V1/A1_a/bsu_N_sf"/>
</dbReference>
<dbReference type="SUPFAM" id="SSF50615">
    <property type="entry name" value="N-terminal domain of alpha and beta subunits of F1 ATP synthase"/>
    <property type="match status" value="1"/>
</dbReference>
<comment type="similarity">
    <text evidence="1">Belongs to the ATPase alpha/beta chains family.</text>
</comment>